<organism evidence="2 3">
    <name type="scientific">Vavraia culicis (isolate floridensis)</name>
    <name type="common">Microsporidian parasite</name>
    <dbReference type="NCBI Taxonomy" id="948595"/>
    <lineage>
        <taxon>Eukaryota</taxon>
        <taxon>Fungi</taxon>
        <taxon>Fungi incertae sedis</taxon>
        <taxon>Microsporidia</taxon>
        <taxon>Pleistophoridae</taxon>
        <taxon>Vavraia</taxon>
    </lineage>
</organism>
<evidence type="ECO:0000259" key="1">
    <source>
        <dbReference type="PROSITE" id="PS50238"/>
    </source>
</evidence>
<dbReference type="Gene3D" id="1.10.555.10">
    <property type="entry name" value="Rho GTPase activation protein"/>
    <property type="match status" value="1"/>
</dbReference>
<dbReference type="Proteomes" id="UP000011081">
    <property type="component" value="Unassembled WGS sequence"/>
</dbReference>
<dbReference type="VEuPathDB" id="MicrosporidiaDB:VCUG_02466"/>
<evidence type="ECO:0000313" key="2">
    <source>
        <dbReference type="EMBL" id="ELA46048.1"/>
    </source>
</evidence>
<protein>
    <recommendedName>
        <fullName evidence="1">Rho-GAP domain-containing protein</fullName>
    </recommendedName>
</protein>
<name>L2GRX0_VAVCU</name>
<accession>L2GRX0</accession>
<dbReference type="OrthoDB" id="2196166at2759"/>
<dbReference type="HOGENOM" id="CLU_610025_0_0_1"/>
<sequence>MLSTIGRNCLLNDPGSRYERKSVKELVQFFNEKDNSDKGKCAILSVCKKEKLRGSLNCTEIKREEPLGVHHEGIREKMAQSGDKHVKSKQTYIDRKVKDNKRTTCSENVDKIRKQKTAVIYDETIAALRSSKLSMLYEKRLDEMLIFNELKITNVQQVKLSRKKKIQVSNRKIMRYNTCSMLQADRVTDGICTGKEKKAIQRHLDRLKNDCIEYEKLDKFEKWQLAVYCMAKLRKMAINENVFLKSFNFILRLFKLYDVAQPKLDGVNPVIFNLINHLKIHGQKEVGIFRLSGRLQNVQVVINKIKEQQKINPSTYAARDIVSLLKIYIRNDLDGVCTKDITKVLLSIFHRNGQVINSSLKYLPFIFYGDRRKLLVSIFELFDEISDCEFHNKMNRQKLIHCTAPTFFSTVEVLNLSIVSTQIKIVETLGRLDFKYVPKDLYKKAMRYG</sequence>
<dbReference type="InterPro" id="IPR008936">
    <property type="entry name" value="Rho_GTPase_activation_prot"/>
</dbReference>
<keyword evidence="3" id="KW-1185">Reference proteome</keyword>
<dbReference type="AlphaFoldDB" id="L2GRX0"/>
<dbReference type="GO" id="GO:0007165">
    <property type="term" value="P:signal transduction"/>
    <property type="evidence" value="ECO:0007669"/>
    <property type="project" value="InterPro"/>
</dbReference>
<dbReference type="RefSeq" id="XP_008075474.1">
    <property type="nucleotide sequence ID" value="XM_008077283.1"/>
</dbReference>
<dbReference type="InterPro" id="IPR000198">
    <property type="entry name" value="RhoGAP_dom"/>
</dbReference>
<evidence type="ECO:0000313" key="3">
    <source>
        <dbReference type="Proteomes" id="UP000011081"/>
    </source>
</evidence>
<gene>
    <name evidence="2" type="ORF">VCUG_02466</name>
</gene>
<dbReference type="SUPFAM" id="SSF48350">
    <property type="entry name" value="GTPase activation domain, GAP"/>
    <property type="match status" value="1"/>
</dbReference>
<dbReference type="PROSITE" id="PS50238">
    <property type="entry name" value="RHOGAP"/>
    <property type="match status" value="1"/>
</dbReference>
<dbReference type="InParanoid" id="L2GRX0"/>
<dbReference type="CDD" id="cd00159">
    <property type="entry name" value="RhoGAP"/>
    <property type="match status" value="1"/>
</dbReference>
<proteinExistence type="predicted"/>
<reference evidence="3" key="1">
    <citation type="submission" date="2011-03" db="EMBL/GenBank/DDBJ databases">
        <title>The genome sequence of Vavraia culicis strain floridensis.</title>
        <authorList>
            <consortium name="The Broad Institute Genome Sequencing Platform"/>
            <person name="Cuomo C."/>
            <person name="Becnel J."/>
            <person name="Sanscrainte N."/>
            <person name="Young S.K."/>
            <person name="Zeng Q."/>
            <person name="Gargeya S."/>
            <person name="Fitzgerald M."/>
            <person name="Haas B."/>
            <person name="Abouelleil A."/>
            <person name="Alvarado L."/>
            <person name="Arachchi H.M."/>
            <person name="Berlin A."/>
            <person name="Chapman S.B."/>
            <person name="Gearin G."/>
            <person name="Goldberg J."/>
            <person name="Griggs A."/>
            <person name="Gujja S."/>
            <person name="Hansen M."/>
            <person name="Heiman D."/>
            <person name="Howarth C."/>
            <person name="Larimer J."/>
            <person name="Lui A."/>
            <person name="MacDonald P.J.P."/>
            <person name="McCowen C."/>
            <person name="Montmayeur A."/>
            <person name="Murphy C."/>
            <person name="Neiman D."/>
            <person name="Pearson M."/>
            <person name="Priest M."/>
            <person name="Roberts A."/>
            <person name="Saif S."/>
            <person name="Shea T."/>
            <person name="Sisk P."/>
            <person name="Stolte C."/>
            <person name="Sykes S."/>
            <person name="Wortman J."/>
            <person name="Nusbaum C."/>
            <person name="Birren B."/>
        </authorList>
    </citation>
    <scope>NUCLEOTIDE SEQUENCE [LARGE SCALE GENOMIC DNA]</scope>
    <source>
        <strain evidence="3">floridensis</strain>
    </source>
</reference>
<dbReference type="OMA" id="CEFHNKM"/>
<dbReference type="SMART" id="SM00324">
    <property type="entry name" value="RhoGAP"/>
    <property type="match status" value="1"/>
</dbReference>
<dbReference type="Pfam" id="PF00620">
    <property type="entry name" value="RhoGAP"/>
    <property type="match status" value="1"/>
</dbReference>
<dbReference type="GeneID" id="19880328"/>
<feature type="domain" description="Rho-GAP" evidence="1">
    <location>
        <begin position="254"/>
        <end position="437"/>
    </location>
</feature>
<dbReference type="EMBL" id="GL877468">
    <property type="protein sequence ID" value="ELA46048.1"/>
    <property type="molecule type" value="Genomic_DNA"/>
</dbReference>